<evidence type="ECO:0000256" key="1">
    <source>
        <dbReference type="PIRSR" id="PIRSR637460-1"/>
    </source>
</evidence>
<dbReference type="CDD" id="cd01823">
    <property type="entry name" value="SEST_like"/>
    <property type="match status" value="1"/>
</dbReference>
<feature type="chain" id="PRO_5038946201" evidence="3">
    <location>
        <begin position="26"/>
        <end position="296"/>
    </location>
</feature>
<dbReference type="GO" id="GO:0004806">
    <property type="term" value="F:triacylglycerol lipase activity"/>
    <property type="evidence" value="ECO:0007669"/>
    <property type="project" value="UniProtKB-EC"/>
</dbReference>
<dbReference type="SUPFAM" id="SSF52266">
    <property type="entry name" value="SGNH hydrolase"/>
    <property type="match status" value="1"/>
</dbReference>
<evidence type="ECO:0000256" key="3">
    <source>
        <dbReference type="SAM" id="SignalP"/>
    </source>
</evidence>
<reference evidence="5 6" key="1">
    <citation type="journal article" date="2017" name="Chemistry">
        <title>Isolation, Biosynthesis and Chemical Modifications of Rubterolones A-F: Rare Tropolone Alkaloids from Actinomadura sp. 5-2.</title>
        <authorList>
            <person name="Guo H."/>
            <person name="Benndorf R."/>
            <person name="Leichnitz D."/>
            <person name="Klassen J.L."/>
            <person name="Vollmers J."/>
            <person name="Gorls H."/>
            <person name="Steinacker M."/>
            <person name="Weigel C."/>
            <person name="Dahse H.M."/>
            <person name="Kaster A.K."/>
            <person name="de Beer Z.W."/>
            <person name="Poulsen M."/>
            <person name="Beemelmanns C."/>
        </authorList>
    </citation>
    <scope>NUCLEOTIDE SEQUENCE [LARGE SCALE GENOMIC DNA]</scope>
    <source>
        <strain evidence="5 6">5-2</strain>
    </source>
</reference>
<comment type="caution">
    <text evidence="5">The sequence shown here is derived from an EMBL/GenBank/DDBJ whole genome shotgun (WGS) entry which is preliminary data.</text>
</comment>
<dbReference type="InterPro" id="IPR013830">
    <property type="entry name" value="SGNH_hydro"/>
</dbReference>
<dbReference type="AlphaFoldDB" id="A0A2P4UMK9"/>
<keyword evidence="6" id="KW-1185">Reference proteome</keyword>
<dbReference type="Gene3D" id="3.40.50.1110">
    <property type="entry name" value="SGNH hydrolase"/>
    <property type="match status" value="1"/>
</dbReference>
<feature type="disulfide bond" evidence="2">
    <location>
        <begin position="135"/>
        <end position="148"/>
    </location>
</feature>
<sequence length="296" mass="30795" precursor="true">MPRRTSSLLMSLVAAVAAASGSATAARADEQPVRYVALGDSYTAAPLTSFLQPGSPLGCIRGDLDYPTLIAKSLKPASFKDVSCSGAKTGHMTSAQTFSVGDPNPPQFDALTADTTLVTLTIGGNDIGFSKAVKCFTLSYSAPDGSPCKDSLTADGTDPFQQSIAKAAPDVGRALAGIHERSPNAKVFLLLYPLILPAEGTGCFPWVPIAKGDVPYLRGVQSQLNGMLKDEAAKNGVTVVDTTAPGHDTCQPDGSKRWIEGVPTQWAAPAHPNQNGERAMADLTLAAYRVGSSTAR</sequence>
<keyword evidence="3" id="KW-0732">Signal</keyword>
<feature type="signal peptide" evidence="3">
    <location>
        <begin position="1"/>
        <end position="25"/>
    </location>
</feature>
<dbReference type="Pfam" id="PF13472">
    <property type="entry name" value="Lipase_GDSL_2"/>
    <property type="match status" value="1"/>
</dbReference>
<accession>A0A2P4UMK9</accession>
<feature type="active site" evidence="1">
    <location>
        <position position="271"/>
    </location>
</feature>
<keyword evidence="2" id="KW-1015">Disulfide bond</keyword>
<dbReference type="Proteomes" id="UP000242367">
    <property type="component" value="Unassembled WGS sequence"/>
</dbReference>
<organism evidence="5 6">
    <name type="scientific">Actinomadura rubteroloni</name>
    <dbReference type="NCBI Taxonomy" id="1926885"/>
    <lineage>
        <taxon>Bacteria</taxon>
        <taxon>Bacillati</taxon>
        <taxon>Actinomycetota</taxon>
        <taxon>Actinomycetes</taxon>
        <taxon>Streptosporangiales</taxon>
        <taxon>Thermomonosporaceae</taxon>
        <taxon>Actinomadura</taxon>
    </lineage>
</organism>
<evidence type="ECO:0000259" key="4">
    <source>
        <dbReference type="Pfam" id="PF13472"/>
    </source>
</evidence>
<protein>
    <submittedName>
        <fullName evidence="5">Lipase 2</fullName>
        <ecNumber evidence="5">3.1.1.3</ecNumber>
    </submittedName>
</protein>
<dbReference type="GO" id="GO:0019433">
    <property type="term" value="P:triglyceride catabolic process"/>
    <property type="evidence" value="ECO:0007669"/>
    <property type="project" value="TreeGrafter"/>
</dbReference>
<evidence type="ECO:0000313" key="6">
    <source>
        <dbReference type="Proteomes" id="UP000242367"/>
    </source>
</evidence>
<feature type="disulfide bond" evidence="2">
    <location>
        <begin position="203"/>
        <end position="250"/>
    </location>
</feature>
<dbReference type="PANTHER" id="PTHR37981:SF1">
    <property type="entry name" value="SGNH HYDROLASE-TYPE ESTERASE DOMAIN-CONTAINING PROTEIN"/>
    <property type="match status" value="1"/>
</dbReference>
<feature type="disulfide bond" evidence="2">
    <location>
        <begin position="59"/>
        <end position="84"/>
    </location>
</feature>
<dbReference type="EMBL" id="MTBP01000001">
    <property type="protein sequence ID" value="POM26283.1"/>
    <property type="molecule type" value="Genomic_DNA"/>
</dbReference>
<name>A0A2P4UMK9_9ACTN</name>
<keyword evidence="5" id="KW-0378">Hydrolase</keyword>
<dbReference type="PANTHER" id="PTHR37981">
    <property type="entry name" value="LIPASE 2"/>
    <property type="match status" value="1"/>
</dbReference>
<feature type="domain" description="SGNH hydrolase-type esterase" evidence="4">
    <location>
        <begin position="37"/>
        <end position="279"/>
    </location>
</feature>
<proteinExistence type="predicted"/>
<evidence type="ECO:0000256" key="2">
    <source>
        <dbReference type="PIRSR" id="PIRSR637460-2"/>
    </source>
</evidence>
<dbReference type="RefSeq" id="WP_103561274.1">
    <property type="nucleotide sequence ID" value="NZ_MTBP01000001.1"/>
</dbReference>
<dbReference type="InterPro" id="IPR037460">
    <property type="entry name" value="SEST-like"/>
</dbReference>
<gene>
    <name evidence="5" type="ORF">BTM25_06780</name>
</gene>
<dbReference type="EC" id="3.1.1.3" evidence="5"/>
<dbReference type="InterPro" id="IPR036514">
    <property type="entry name" value="SGNH_hydro_sf"/>
</dbReference>
<feature type="active site" description="Nucleophile" evidence="1">
    <location>
        <position position="41"/>
    </location>
</feature>
<evidence type="ECO:0000313" key="5">
    <source>
        <dbReference type="EMBL" id="POM26283.1"/>
    </source>
</evidence>